<gene>
    <name evidence="17" type="ORF">GCM10025865_22900</name>
</gene>
<keyword evidence="6" id="KW-0321">Glycogen metabolism</keyword>
<accession>A0ABN6XH79</accession>
<keyword evidence="8" id="KW-0547">Nucleotide-binding</keyword>
<feature type="domain" description="Aminoglycoside phosphotransferase" evidence="15">
    <location>
        <begin position="251"/>
        <end position="415"/>
    </location>
</feature>
<evidence type="ECO:0000256" key="14">
    <source>
        <dbReference type="ARBA" id="ARBA00049067"/>
    </source>
</evidence>
<evidence type="ECO:0000256" key="6">
    <source>
        <dbReference type="ARBA" id="ARBA00022600"/>
    </source>
</evidence>
<proteinExistence type="inferred from homology"/>
<comment type="catalytic activity">
    <reaction evidence="14">
        <text>D-maltose + ATP = alpha-maltose 1-phosphate + ADP + H(+)</text>
        <dbReference type="Rhea" id="RHEA:31915"/>
        <dbReference type="ChEBI" id="CHEBI:15378"/>
        <dbReference type="ChEBI" id="CHEBI:17306"/>
        <dbReference type="ChEBI" id="CHEBI:30616"/>
        <dbReference type="ChEBI" id="CHEBI:63576"/>
        <dbReference type="ChEBI" id="CHEBI:456216"/>
        <dbReference type="EC" id="2.7.1.175"/>
    </reaction>
</comment>
<dbReference type="RefSeq" id="WP_286217347.1">
    <property type="nucleotide sequence ID" value="NZ_AP027729.1"/>
</dbReference>
<keyword evidence="11" id="KW-0320">Glycogen biosynthesis</keyword>
<keyword evidence="12" id="KW-0119">Carbohydrate metabolism</keyword>
<keyword evidence="10" id="KW-0067">ATP-binding</keyword>
<dbReference type="SUPFAM" id="SSF56112">
    <property type="entry name" value="Protein kinase-like (PK-like)"/>
    <property type="match status" value="1"/>
</dbReference>
<dbReference type="InterPro" id="IPR002575">
    <property type="entry name" value="Aminoglycoside_PTrfase"/>
</dbReference>
<evidence type="ECO:0000256" key="7">
    <source>
        <dbReference type="ARBA" id="ARBA00022679"/>
    </source>
</evidence>
<dbReference type="EC" id="2.7.1.175" evidence="4"/>
<evidence type="ECO:0000256" key="5">
    <source>
        <dbReference type="ARBA" id="ARBA00013882"/>
    </source>
</evidence>
<evidence type="ECO:0000259" key="15">
    <source>
        <dbReference type="Pfam" id="PF01636"/>
    </source>
</evidence>
<evidence type="ECO:0000313" key="18">
    <source>
        <dbReference type="Proteomes" id="UP001321475"/>
    </source>
</evidence>
<evidence type="ECO:0000256" key="4">
    <source>
        <dbReference type="ARBA" id="ARBA00011962"/>
    </source>
</evidence>
<name>A0ABN6XH79_9CELL</name>
<protein>
    <recommendedName>
        <fullName evidence="5">Maltokinase</fullName>
        <ecNumber evidence="4">2.7.1.175</ecNumber>
    </recommendedName>
    <alternativeName>
        <fullName evidence="13">Maltose-1-phosphate synthase</fullName>
    </alternativeName>
</protein>
<dbReference type="Pfam" id="PF01636">
    <property type="entry name" value="APH"/>
    <property type="match status" value="1"/>
</dbReference>
<reference evidence="18" key="1">
    <citation type="journal article" date="2019" name="Int. J. Syst. Evol. Microbiol.">
        <title>The Global Catalogue of Microorganisms (GCM) 10K type strain sequencing project: providing services to taxonomists for standard genome sequencing and annotation.</title>
        <authorList>
            <consortium name="The Broad Institute Genomics Platform"/>
            <consortium name="The Broad Institute Genome Sequencing Center for Infectious Disease"/>
            <person name="Wu L."/>
            <person name="Ma J."/>
        </authorList>
    </citation>
    <scope>NUCLEOTIDE SEQUENCE [LARGE SCALE GENOMIC DNA]</scope>
    <source>
        <strain evidence="18">NBRC 108565</strain>
    </source>
</reference>
<comment type="similarity">
    <text evidence="2">Belongs to the aminoglycoside phosphotransferase family.</text>
</comment>
<keyword evidence="9" id="KW-0418">Kinase</keyword>
<comment type="pathway">
    <text evidence="1">Glycan biosynthesis; glycogen biosynthesis.</text>
</comment>
<evidence type="ECO:0000256" key="3">
    <source>
        <dbReference type="ARBA" id="ARBA00011245"/>
    </source>
</evidence>
<dbReference type="Gene3D" id="3.90.1200.10">
    <property type="match status" value="1"/>
</dbReference>
<comment type="subunit">
    <text evidence="3">Monomer.</text>
</comment>
<evidence type="ECO:0000256" key="2">
    <source>
        <dbReference type="ARBA" id="ARBA00006219"/>
    </source>
</evidence>
<evidence type="ECO:0000256" key="10">
    <source>
        <dbReference type="ARBA" id="ARBA00022840"/>
    </source>
</evidence>
<evidence type="ECO:0000256" key="1">
    <source>
        <dbReference type="ARBA" id="ARBA00004964"/>
    </source>
</evidence>
<dbReference type="InterPro" id="IPR040999">
    <property type="entry name" value="Mak_N_cap"/>
</dbReference>
<dbReference type="EMBL" id="AP027729">
    <property type="protein sequence ID" value="BDZ42991.1"/>
    <property type="molecule type" value="Genomic_DNA"/>
</dbReference>
<sequence>MDEPTLDTTARTEPPTPELLELLAGWMPARRWYPVKGSVVRPVPWVSYALPAPDGLSVEVHLLRLVGGGVDVLVQVPLVWAPTGEGGDAGADQAAGGTVIGTVVREDGASLDVHDGAAHPAFWAAVLDLAEWADGVPHAPHDLDLGGARALAVEQSNSSVMLPGVSGGGMLKVVRALAVGPNPDVVIPRALAAHGFAGSPRPLAWLTAGWEDSDTTTSTAGALTAHLAVLTELVTGATDGFDLACDHARRGEPLDEQAAALGRDVAAMHQALAEAFEPGDPLDTKWLVDELRARAETATTQADVLVERHDRIRGFHDETVSLLAQSGATTTLQRIHGDLHLGQALHGESGWKILDFEGEPMRSVAERARPDVALRDVAGMLRSFDYAAAVGGATDPAWASSAQTAFLEAYRTAAGVTGDEARAAEALLRALLLDKALYEVVYETRNRPDWLPIPLAAVDRLLAGGI</sequence>
<evidence type="ECO:0000313" key="17">
    <source>
        <dbReference type="EMBL" id="BDZ42991.1"/>
    </source>
</evidence>
<feature type="domain" description="Maltokinase N-terminal cap" evidence="16">
    <location>
        <begin position="26"/>
        <end position="116"/>
    </location>
</feature>
<organism evidence="17 18">
    <name type="scientific">Paraoerskovia sediminicola</name>
    <dbReference type="NCBI Taxonomy" id="1138587"/>
    <lineage>
        <taxon>Bacteria</taxon>
        <taxon>Bacillati</taxon>
        <taxon>Actinomycetota</taxon>
        <taxon>Actinomycetes</taxon>
        <taxon>Micrococcales</taxon>
        <taxon>Cellulomonadaceae</taxon>
        <taxon>Paraoerskovia</taxon>
    </lineage>
</organism>
<evidence type="ECO:0000256" key="13">
    <source>
        <dbReference type="ARBA" id="ARBA00031251"/>
    </source>
</evidence>
<dbReference type="Pfam" id="PF18085">
    <property type="entry name" value="Mak_N_cap"/>
    <property type="match status" value="1"/>
</dbReference>
<keyword evidence="7" id="KW-0808">Transferase</keyword>
<evidence type="ECO:0000256" key="12">
    <source>
        <dbReference type="ARBA" id="ARBA00023277"/>
    </source>
</evidence>
<dbReference type="Proteomes" id="UP001321475">
    <property type="component" value="Chromosome"/>
</dbReference>
<keyword evidence="18" id="KW-1185">Reference proteome</keyword>
<evidence type="ECO:0000256" key="11">
    <source>
        <dbReference type="ARBA" id="ARBA00023056"/>
    </source>
</evidence>
<evidence type="ECO:0000259" key="16">
    <source>
        <dbReference type="Pfam" id="PF18085"/>
    </source>
</evidence>
<evidence type="ECO:0000256" key="8">
    <source>
        <dbReference type="ARBA" id="ARBA00022741"/>
    </source>
</evidence>
<evidence type="ECO:0000256" key="9">
    <source>
        <dbReference type="ARBA" id="ARBA00022777"/>
    </source>
</evidence>
<dbReference type="InterPro" id="IPR011009">
    <property type="entry name" value="Kinase-like_dom_sf"/>
</dbReference>